<protein>
    <submittedName>
        <fullName evidence="1">Uncharacterized protein</fullName>
    </submittedName>
</protein>
<sequence length="55" mass="6066">EEEILGLSHWLNEQGASLLLCSHCTGLETAKILKKSFTGEVLQNYVGCKLTFQLA</sequence>
<reference evidence="1" key="1">
    <citation type="journal article" date="2014" name="Front. Microbiol.">
        <title>High frequency of phylogenetically diverse reductive dehalogenase-homologous genes in deep subseafloor sedimentary metagenomes.</title>
        <authorList>
            <person name="Kawai M."/>
            <person name="Futagami T."/>
            <person name="Toyoda A."/>
            <person name="Takaki Y."/>
            <person name="Nishi S."/>
            <person name="Hori S."/>
            <person name="Arai W."/>
            <person name="Tsubouchi T."/>
            <person name="Morono Y."/>
            <person name="Uchiyama I."/>
            <person name="Ito T."/>
            <person name="Fujiyama A."/>
            <person name="Inagaki F."/>
            <person name="Takami H."/>
        </authorList>
    </citation>
    <scope>NUCLEOTIDE SEQUENCE</scope>
    <source>
        <strain evidence="1">Expedition CK06-06</strain>
    </source>
</reference>
<dbReference type="AlphaFoldDB" id="X0SMN9"/>
<dbReference type="Gene3D" id="3.60.15.10">
    <property type="entry name" value="Ribonuclease Z/Hydroxyacylglutathione hydrolase-like"/>
    <property type="match status" value="1"/>
</dbReference>
<name>X0SMN9_9ZZZZ</name>
<comment type="caution">
    <text evidence="1">The sequence shown here is derived from an EMBL/GenBank/DDBJ whole genome shotgun (WGS) entry which is preliminary data.</text>
</comment>
<feature type="non-terminal residue" evidence="1">
    <location>
        <position position="1"/>
    </location>
</feature>
<proteinExistence type="predicted"/>
<gene>
    <name evidence="1" type="ORF">S01H1_04085</name>
</gene>
<dbReference type="InterPro" id="IPR036866">
    <property type="entry name" value="RibonucZ/Hydroxyglut_hydro"/>
</dbReference>
<dbReference type="EMBL" id="BARS01002176">
    <property type="protein sequence ID" value="GAF82338.1"/>
    <property type="molecule type" value="Genomic_DNA"/>
</dbReference>
<accession>X0SMN9</accession>
<organism evidence="1">
    <name type="scientific">marine sediment metagenome</name>
    <dbReference type="NCBI Taxonomy" id="412755"/>
    <lineage>
        <taxon>unclassified sequences</taxon>
        <taxon>metagenomes</taxon>
        <taxon>ecological metagenomes</taxon>
    </lineage>
</organism>
<evidence type="ECO:0000313" key="1">
    <source>
        <dbReference type="EMBL" id="GAF82338.1"/>
    </source>
</evidence>